<dbReference type="Pfam" id="PF07859">
    <property type="entry name" value="Abhydrolase_3"/>
    <property type="match status" value="1"/>
</dbReference>
<dbReference type="InterPro" id="IPR013094">
    <property type="entry name" value="AB_hydrolase_3"/>
</dbReference>
<dbReference type="eggNOG" id="COG0657">
    <property type="taxonomic scope" value="Bacteria"/>
</dbReference>
<dbReference type="KEGG" id="amr:AM1_0524"/>
<dbReference type="Gene3D" id="3.40.50.1820">
    <property type="entry name" value="alpha/beta hydrolase"/>
    <property type="match status" value="1"/>
</dbReference>
<proteinExistence type="inferred from homology"/>
<dbReference type="HOGENOM" id="CLU_012494_6_0_3"/>
<evidence type="ECO:0000256" key="2">
    <source>
        <dbReference type="ARBA" id="ARBA00022801"/>
    </source>
</evidence>
<dbReference type="STRING" id="329726.AM1_0524"/>
<accession>B0CC34</accession>
<dbReference type="PANTHER" id="PTHR48081:SF8">
    <property type="entry name" value="ALPHA_BETA HYDROLASE FOLD-3 DOMAIN-CONTAINING PROTEIN-RELATED"/>
    <property type="match status" value="1"/>
</dbReference>
<sequence length="329" mass="36199">MDWKLQILKGLLNRSQPIELLSPEALRQRNETSRPAVIDWLKHGRKRKLPKVRNQWVTGRHGNIPIRLYYPSLNSPLPCVVFFHGGGWVTGNLGTHDAFCRQIAYQSGALVLSVAYRLAPEFPYPTPLEDCYDATQWAAQNADALGADPRQLMVMGDSAGGNLAAAVCLMARDLEGPNLQKQILLYPALDGTLNHPSMDQYADAPVLKKTAMEIFINQYANSPADIQSPYFSPLLAETLNHLPSALVITAAYDPLRDEGQAYAQRLQQAGVPTQVTDYPGMVHGFLSFPRFCSGAKLAWAEITQYLQAATSPNCSPTDSLNPLAKSPPD</sequence>
<dbReference type="EMBL" id="CP000828">
    <property type="protein sequence ID" value="ABW25576.1"/>
    <property type="molecule type" value="Genomic_DNA"/>
</dbReference>
<evidence type="ECO:0000256" key="1">
    <source>
        <dbReference type="ARBA" id="ARBA00010515"/>
    </source>
</evidence>
<evidence type="ECO:0000313" key="4">
    <source>
        <dbReference type="EMBL" id="ABW25576.1"/>
    </source>
</evidence>
<dbReference type="InterPro" id="IPR029058">
    <property type="entry name" value="AB_hydrolase_fold"/>
</dbReference>
<keyword evidence="5" id="KW-1185">Reference proteome</keyword>
<dbReference type="PANTHER" id="PTHR48081">
    <property type="entry name" value="AB HYDROLASE SUPERFAMILY PROTEIN C4A8.06C"/>
    <property type="match status" value="1"/>
</dbReference>
<dbReference type="FunFam" id="3.40.50.1820:FF:000089">
    <property type="entry name" value="Alpha/beta hydrolase"/>
    <property type="match status" value="1"/>
</dbReference>
<dbReference type="InterPro" id="IPR002168">
    <property type="entry name" value="Lipase_GDXG_HIS_AS"/>
</dbReference>
<comment type="similarity">
    <text evidence="1">Belongs to the 'GDXG' lipolytic enzyme family.</text>
</comment>
<organism evidence="4 5">
    <name type="scientific">Acaryochloris marina (strain MBIC 11017)</name>
    <dbReference type="NCBI Taxonomy" id="329726"/>
    <lineage>
        <taxon>Bacteria</taxon>
        <taxon>Bacillati</taxon>
        <taxon>Cyanobacteriota</taxon>
        <taxon>Cyanophyceae</taxon>
        <taxon>Acaryochloridales</taxon>
        <taxon>Acaryochloridaceae</taxon>
        <taxon>Acaryochloris</taxon>
    </lineage>
</organism>
<reference evidence="4 5" key="1">
    <citation type="journal article" date="2008" name="Proc. Natl. Acad. Sci. U.S.A.">
        <title>Niche adaptation and genome expansion in the chlorophyll d-producing cyanobacterium Acaryochloris marina.</title>
        <authorList>
            <person name="Swingley W.D."/>
            <person name="Chen M."/>
            <person name="Cheung P.C."/>
            <person name="Conrad A.L."/>
            <person name="Dejesa L.C."/>
            <person name="Hao J."/>
            <person name="Honchak B.M."/>
            <person name="Karbach L.E."/>
            <person name="Kurdoglu A."/>
            <person name="Lahiri S."/>
            <person name="Mastrian S.D."/>
            <person name="Miyashita H."/>
            <person name="Page L."/>
            <person name="Ramakrishna P."/>
            <person name="Satoh S."/>
            <person name="Sattley W.M."/>
            <person name="Shimada Y."/>
            <person name="Taylor H.L."/>
            <person name="Tomo T."/>
            <person name="Tsuchiya T."/>
            <person name="Wang Z.T."/>
            <person name="Raymond J."/>
            <person name="Mimuro M."/>
            <person name="Blankenship R.E."/>
            <person name="Touchman J.W."/>
        </authorList>
    </citation>
    <scope>NUCLEOTIDE SEQUENCE [LARGE SCALE GENOMIC DNA]</scope>
    <source>
        <strain evidence="5">MBIC 11017</strain>
    </source>
</reference>
<protein>
    <submittedName>
        <fullName evidence="4">Lipase/esterase, putative</fullName>
    </submittedName>
</protein>
<evidence type="ECO:0000313" key="5">
    <source>
        <dbReference type="Proteomes" id="UP000000268"/>
    </source>
</evidence>
<feature type="domain" description="Alpha/beta hydrolase fold-3" evidence="3">
    <location>
        <begin position="80"/>
        <end position="286"/>
    </location>
</feature>
<gene>
    <name evidence="4" type="ordered locus">AM1_0524</name>
</gene>
<dbReference type="InterPro" id="IPR050300">
    <property type="entry name" value="GDXG_lipolytic_enzyme"/>
</dbReference>
<dbReference type="GO" id="GO:0016787">
    <property type="term" value="F:hydrolase activity"/>
    <property type="evidence" value="ECO:0007669"/>
    <property type="project" value="UniProtKB-KW"/>
</dbReference>
<dbReference type="AlphaFoldDB" id="B0CC34"/>
<dbReference type="Proteomes" id="UP000000268">
    <property type="component" value="Chromosome"/>
</dbReference>
<keyword evidence="2" id="KW-0378">Hydrolase</keyword>
<dbReference type="SUPFAM" id="SSF53474">
    <property type="entry name" value="alpha/beta-Hydrolases"/>
    <property type="match status" value="1"/>
</dbReference>
<dbReference type="PROSITE" id="PS01173">
    <property type="entry name" value="LIPASE_GDXG_HIS"/>
    <property type="match status" value="1"/>
</dbReference>
<name>B0CC34_ACAM1</name>
<evidence type="ECO:0000259" key="3">
    <source>
        <dbReference type="Pfam" id="PF07859"/>
    </source>
</evidence>